<dbReference type="InterPro" id="IPR015168">
    <property type="entry name" value="SsuA/THI5"/>
</dbReference>
<dbReference type="OrthoDB" id="5174711at2"/>
<evidence type="ECO:0000313" key="7">
    <source>
        <dbReference type="Proteomes" id="UP000318065"/>
    </source>
</evidence>
<dbReference type="AlphaFoldDB" id="A0A510HL28"/>
<accession>A0A510HL28</accession>
<evidence type="ECO:0000313" key="6">
    <source>
        <dbReference type="EMBL" id="BBL80731.1"/>
    </source>
</evidence>
<feature type="signal peptide" evidence="4">
    <location>
        <begin position="1"/>
        <end position="21"/>
    </location>
</feature>
<name>A0A510HL28_9ACTN</name>
<evidence type="ECO:0000259" key="5">
    <source>
        <dbReference type="Pfam" id="PF09084"/>
    </source>
</evidence>
<evidence type="ECO:0000256" key="3">
    <source>
        <dbReference type="ARBA" id="ARBA00022729"/>
    </source>
</evidence>
<keyword evidence="3 4" id="KW-0732">Signal</keyword>
<reference evidence="6" key="1">
    <citation type="journal article" date="2019" name="Microbiol. Resour. Announc.">
        <title>Complete Genome Sequence of Rubrobacter xylanophilus Strain AA3-22, Isolated from Arima Onsen in Japan.</title>
        <authorList>
            <person name="Tomariguchi N."/>
            <person name="Miyazaki K."/>
        </authorList>
    </citation>
    <scope>NUCLEOTIDE SEQUENCE [LARGE SCALE GENOMIC DNA]</scope>
    <source>
        <strain evidence="6">AA3-22</strain>
    </source>
</reference>
<protein>
    <recommendedName>
        <fullName evidence="5">SsuA/THI5-like domain-containing protein</fullName>
    </recommendedName>
</protein>
<proteinExistence type="inferred from homology"/>
<dbReference type="PANTHER" id="PTHR30024">
    <property type="entry name" value="ALIPHATIC SULFONATES-BINDING PROTEIN-RELATED"/>
    <property type="match status" value="1"/>
</dbReference>
<dbReference type="GO" id="GO:0042597">
    <property type="term" value="C:periplasmic space"/>
    <property type="evidence" value="ECO:0007669"/>
    <property type="project" value="UniProtKB-SubCell"/>
</dbReference>
<sequence>MKKTSQLLGILLAGIITFAVAACGQGGGAPSGQGGQQEIQIAVTHYPVVLHSLPYQVGKERGIFKEEGVKIDRIISSSGGGTTVRSVLAGELAFGDVAAPAAIQAYLTGAPISIVSGTVPSVADSYYVTTKDSPIQRPEDLTGKRLAYSNPGSNTQIALLLSLEELGIDPTSVNLVAAGGLSEGLTLLNEGNVDAAPLLEPVYSDQRQDWKTIYHFSDYVPKVQATVLIANPRVVEENPELVRSFIRAYQKSVDWIYQNPEEAGRIFAKNAKVAEEAGISAVNAGVKAEFWDTAIYPEAINNTVKGMRMAAILEEGEEIDWEGLLNQDFLPEDKRADISALDSNK</sequence>
<gene>
    <name evidence="6" type="ORF">RxyAA322_25850</name>
</gene>
<evidence type="ECO:0000256" key="4">
    <source>
        <dbReference type="SAM" id="SignalP"/>
    </source>
</evidence>
<dbReference type="PANTHER" id="PTHR30024:SF47">
    <property type="entry name" value="TAURINE-BINDING PERIPLASMIC PROTEIN"/>
    <property type="match status" value="1"/>
</dbReference>
<feature type="domain" description="SsuA/THI5-like" evidence="5">
    <location>
        <begin position="53"/>
        <end position="263"/>
    </location>
</feature>
<comment type="similarity">
    <text evidence="2">Belongs to the bacterial solute-binding protein SsuA/TauA family.</text>
</comment>
<feature type="chain" id="PRO_5039400187" description="SsuA/THI5-like domain-containing protein" evidence="4">
    <location>
        <begin position="22"/>
        <end position="345"/>
    </location>
</feature>
<dbReference type="PROSITE" id="PS51257">
    <property type="entry name" value="PROKAR_LIPOPROTEIN"/>
    <property type="match status" value="1"/>
</dbReference>
<keyword evidence="7" id="KW-1185">Reference proteome</keyword>
<organism evidence="6 7">
    <name type="scientific">Rubrobacter xylanophilus</name>
    <dbReference type="NCBI Taxonomy" id="49319"/>
    <lineage>
        <taxon>Bacteria</taxon>
        <taxon>Bacillati</taxon>
        <taxon>Actinomycetota</taxon>
        <taxon>Rubrobacteria</taxon>
        <taxon>Rubrobacterales</taxon>
        <taxon>Rubrobacteraceae</taxon>
        <taxon>Rubrobacter</taxon>
    </lineage>
</organism>
<dbReference type="Gene3D" id="3.40.190.10">
    <property type="entry name" value="Periplasmic binding protein-like II"/>
    <property type="match status" value="2"/>
</dbReference>
<dbReference type="RefSeq" id="WP_143528710.1">
    <property type="nucleotide sequence ID" value="NZ_AP019791.1"/>
</dbReference>
<evidence type="ECO:0000256" key="2">
    <source>
        <dbReference type="ARBA" id="ARBA00010742"/>
    </source>
</evidence>
<comment type="subcellular location">
    <subcellularLocation>
        <location evidence="1">Periplasm</location>
    </subcellularLocation>
</comment>
<dbReference type="SUPFAM" id="SSF53850">
    <property type="entry name" value="Periplasmic binding protein-like II"/>
    <property type="match status" value="1"/>
</dbReference>
<dbReference type="Pfam" id="PF09084">
    <property type="entry name" value="NMT1"/>
    <property type="match status" value="1"/>
</dbReference>
<evidence type="ECO:0000256" key="1">
    <source>
        <dbReference type="ARBA" id="ARBA00004418"/>
    </source>
</evidence>
<dbReference type="EMBL" id="AP019791">
    <property type="protein sequence ID" value="BBL80731.1"/>
    <property type="molecule type" value="Genomic_DNA"/>
</dbReference>
<dbReference type="Proteomes" id="UP000318065">
    <property type="component" value="Chromosome"/>
</dbReference>